<feature type="non-terminal residue" evidence="1">
    <location>
        <position position="46"/>
    </location>
</feature>
<accession>A0ACA9K2C8</accession>
<dbReference type="EMBL" id="CAJVPU010000362">
    <property type="protein sequence ID" value="CAG8448106.1"/>
    <property type="molecule type" value="Genomic_DNA"/>
</dbReference>
<evidence type="ECO:0000313" key="2">
    <source>
        <dbReference type="Proteomes" id="UP000789702"/>
    </source>
</evidence>
<comment type="caution">
    <text evidence="1">The sequence shown here is derived from an EMBL/GenBank/DDBJ whole genome shotgun (WGS) entry which is preliminary data.</text>
</comment>
<reference evidence="1" key="1">
    <citation type="submission" date="2021-06" db="EMBL/GenBank/DDBJ databases">
        <authorList>
            <person name="Kallberg Y."/>
            <person name="Tangrot J."/>
            <person name="Rosling A."/>
        </authorList>
    </citation>
    <scope>NUCLEOTIDE SEQUENCE</scope>
    <source>
        <strain evidence="1">IL203A</strain>
    </source>
</reference>
<gene>
    <name evidence="1" type="ORF">DHETER_LOCUS687</name>
</gene>
<dbReference type="Proteomes" id="UP000789702">
    <property type="component" value="Unassembled WGS sequence"/>
</dbReference>
<keyword evidence="2" id="KW-1185">Reference proteome</keyword>
<protein>
    <submittedName>
        <fullName evidence="1">11430_t:CDS:1</fullName>
    </submittedName>
</protein>
<organism evidence="1 2">
    <name type="scientific">Dentiscutata heterogama</name>
    <dbReference type="NCBI Taxonomy" id="1316150"/>
    <lineage>
        <taxon>Eukaryota</taxon>
        <taxon>Fungi</taxon>
        <taxon>Fungi incertae sedis</taxon>
        <taxon>Mucoromycota</taxon>
        <taxon>Glomeromycotina</taxon>
        <taxon>Glomeromycetes</taxon>
        <taxon>Diversisporales</taxon>
        <taxon>Gigasporaceae</taxon>
        <taxon>Dentiscutata</taxon>
    </lineage>
</organism>
<name>A0ACA9K2C8_9GLOM</name>
<sequence length="46" mass="5325">MGVEISKKEYESSLKDKSVLGTDHLLSHIDILLSHSFCEYLFRIEL</sequence>
<proteinExistence type="predicted"/>
<evidence type="ECO:0000313" key="1">
    <source>
        <dbReference type="EMBL" id="CAG8448106.1"/>
    </source>
</evidence>